<dbReference type="EMBL" id="CP002583">
    <property type="protein sequence ID" value="ADZ89438.1"/>
    <property type="molecule type" value="Genomic_DNA"/>
</dbReference>
<evidence type="ECO:0000256" key="4">
    <source>
        <dbReference type="ARBA" id="ARBA00023163"/>
    </source>
</evidence>
<dbReference type="PANTHER" id="PTHR30126:SF91">
    <property type="entry name" value="LYSR FAMILY TRANSCRIPTIONAL REGULATOR"/>
    <property type="match status" value="1"/>
</dbReference>
<keyword evidence="2" id="KW-0805">Transcription regulation</keyword>
<dbReference type="HOGENOM" id="CLU_039613_35_0_6"/>
<keyword evidence="7" id="KW-1185">Reference proteome</keyword>
<dbReference type="Gene3D" id="1.10.10.10">
    <property type="entry name" value="Winged helix-like DNA-binding domain superfamily/Winged helix DNA-binding domain"/>
    <property type="match status" value="1"/>
</dbReference>
<dbReference type="InterPro" id="IPR036388">
    <property type="entry name" value="WH-like_DNA-bd_sf"/>
</dbReference>
<dbReference type="SUPFAM" id="SSF53850">
    <property type="entry name" value="Periplasmic binding protein-like II"/>
    <property type="match status" value="1"/>
</dbReference>
<dbReference type="STRING" id="717774.Marme_0134"/>
<dbReference type="InterPro" id="IPR036390">
    <property type="entry name" value="WH_DNA-bd_sf"/>
</dbReference>
<evidence type="ECO:0000256" key="1">
    <source>
        <dbReference type="ARBA" id="ARBA00009437"/>
    </source>
</evidence>
<evidence type="ECO:0000259" key="5">
    <source>
        <dbReference type="PROSITE" id="PS50931"/>
    </source>
</evidence>
<dbReference type="AlphaFoldDB" id="F2JVI0"/>
<dbReference type="PRINTS" id="PR00039">
    <property type="entry name" value="HTHLYSR"/>
</dbReference>
<dbReference type="CDD" id="cd05466">
    <property type="entry name" value="PBP2_LTTR_substrate"/>
    <property type="match status" value="1"/>
</dbReference>
<dbReference type="Pfam" id="PF00126">
    <property type="entry name" value="HTH_1"/>
    <property type="match status" value="1"/>
</dbReference>
<dbReference type="OrthoDB" id="9786526at2"/>
<dbReference type="PANTHER" id="PTHR30126">
    <property type="entry name" value="HTH-TYPE TRANSCRIPTIONAL REGULATOR"/>
    <property type="match status" value="1"/>
</dbReference>
<evidence type="ECO:0000256" key="3">
    <source>
        <dbReference type="ARBA" id="ARBA00023125"/>
    </source>
</evidence>
<name>F2JVI0_MARM1</name>
<comment type="similarity">
    <text evidence="1">Belongs to the LysR transcriptional regulatory family.</text>
</comment>
<dbReference type="Proteomes" id="UP000001062">
    <property type="component" value="Chromosome"/>
</dbReference>
<protein>
    <submittedName>
        <fullName evidence="6">Transcriptional regulator, LysR family</fullName>
    </submittedName>
</protein>
<accession>F2JVI0</accession>
<dbReference type="eggNOG" id="COG0583">
    <property type="taxonomic scope" value="Bacteria"/>
</dbReference>
<dbReference type="GO" id="GO:0000976">
    <property type="term" value="F:transcription cis-regulatory region binding"/>
    <property type="evidence" value="ECO:0007669"/>
    <property type="project" value="TreeGrafter"/>
</dbReference>
<dbReference type="Gene3D" id="3.40.190.290">
    <property type="match status" value="1"/>
</dbReference>
<evidence type="ECO:0000313" key="6">
    <source>
        <dbReference type="EMBL" id="ADZ89438.1"/>
    </source>
</evidence>
<dbReference type="InterPro" id="IPR000847">
    <property type="entry name" value="LysR_HTH_N"/>
</dbReference>
<dbReference type="SUPFAM" id="SSF46785">
    <property type="entry name" value="Winged helix' DNA-binding domain"/>
    <property type="match status" value="1"/>
</dbReference>
<dbReference type="PATRIC" id="fig|717774.3.peg.138"/>
<dbReference type="GO" id="GO:0003700">
    <property type="term" value="F:DNA-binding transcription factor activity"/>
    <property type="evidence" value="ECO:0007669"/>
    <property type="project" value="InterPro"/>
</dbReference>
<proteinExistence type="inferred from homology"/>
<dbReference type="PROSITE" id="PS50931">
    <property type="entry name" value="HTH_LYSR"/>
    <property type="match status" value="1"/>
</dbReference>
<keyword evidence="3" id="KW-0238">DNA-binding</keyword>
<gene>
    <name evidence="6" type="ordered locus">Marme_0134</name>
</gene>
<dbReference type="FunFam" id="1.10.10.10:FF:000001">
    <property type="entry name" value="LysR family transcriptional regulator"/>
    <property type="match status" value="1"/>
</dbReference>
<dbReference type="RefSeq" id="WP_013659345.1">
    <property type="nucleotide sequence ID" value="NC_015276.1"/>
</dbReference>
<evidence type="ECO:0000313" key="7">
    <source>
        <dbReference type="Proteomes" id="UP000001062"/>
    </source>
</evidence>
<reference evidence="6 7" key="1">
    <citation type="journal article" date="2012" name="Stand. Genomic Sci.">
        <title>Complete genome sequence of the melanogenic marine bacterium Marinomonas mediterranea type strain (MMB-1(T)).</title>
        <authorList>
            <person name="Lucas-Elio P."/>
            <person name="Goodwin L."/>
            <person name="Woyke T."/>
            <person name="Pitluck S."/>
            <person name="Nolan M."/>
            <person name="Kyrpides N.C."/>
            <person name="Detter J.C."/>
            <person name="Copeland A."/>
            <person name="Teshima H."/>
            <person name="Bruce D."/>
            <person name="Detter C."/>
            <person name="Tapia R."/>
            <person name="Han S."/>
            <person name="Land M.L."/>
            <person name="Ivanova N."/>
            <person name="Mikhailova N."/>
            <person name="Johnston A.W."/>
            <person name="Sanchez-Amat A."/>
        </authorList>
    </citation>
    <scope>NUCLEOTIDE SEQUENCE [LARGE SCALE GENOMIC DNA]</scope>
    <source>
        <strain evidence="7">ATCC 700492 / JCM 21426 / NBRC 103028 / MMB-1</strain>
    </source>
</reference>
<sequence>MKNEQLQAFIAVVETGTFRAAADALYKTQSTISLAIQNLEQEFEFKLFSRETYRPTLTPEGKAFYKEAKALLVQVQNLTTLGHELAQPNAPKLTVSLSARCAIPPILKAIYHFQTENTDIDLIINSDHMSGLIERLDGGDSDVAIGTQHGLGDQYEFVQITQIPMISVASPRLFDTPSQGLLTHAQMRRHPQVLIEDRGAKPFEHINVIQGGKKFFVADYTLQKNLVMEALGWARVPKYMVDQETASGSLLPLNIEHFNNQSDEPVYLIRSKSHPTNNITEDFWNALLANLKNSE</sequence>
<evidence type="ECO:0000256" key="2">
    <source>
        <dbReference type="ARBA" id="ARBA00023015"/>
    </source>
</evidence>
<dbReference type="Pfam" id="PF03466">
    <property type="entry name" value="LysR_substrate"/>
    <property type="match status" value="1"/>
</dbReference>
<dbReference type="KEGG" id="mme:Marme_0134"/>
<organism evidence="6 7">
    <name type="scientific">Marinomonas mediterranea (strain ATCC 700492 / JCM 21426 / NBRC 103028 / MMB-1)</name>
    <dbReference type="NCBI Taxonomy" id="717774"/>
    <lineage>
        <taxon>Bacteria</taxon>
        <taxon>Pseudomonadati</taxon>
        <taxon>Pseudomonadota</taxon>
        <taxon>Gammaproteobacteria</taxon>
        <taxon>Oceanospirillales</taxon>
        <taxon>Oceanospirillaceae</taxon>
        <taxon>Marinomonas</taxon>
    </lineage>
</organism>
<keyword evidence="4" id="KW-0804">Transcription</keyword>
<feature type="domain" description="HTH lysR-type" evidence="5">
    <location>
        <begin position="1"/>
        <end position="58"/>
    </location>
</feature>
<dbReference type="InterPro" id="IPR005119">
    <property type="entry name" value="LysR_subst-bd"/>
</dbReference>